<sequence>MLKVHYSEGELTSPPPMCSTHLGDARQPFCTRTLTPH</sequence>
<accession>A0A0E9SJ15</accession>
<evidence type="ECO:0000313" key="2">
    <source>
        <dbReference type="EMBL" id="JAH41359.1"/>
    </source>
</evidence>
<organism evidence="2">
    <name type="scientific">Anguilla anguilla</name>
    <name type="common">European freshwater eel</name>
    <name type="synonym">Muraena anguilla</name>
    <dbReference type="NCBI Taxonomy" id="7936"/>
    <lineage>
        <taxon>Eukaryota</taxon>
        <taxon>Metazoa</taxon>
        <taxon>Chordata</taxon>
        <taxon>Craniata</taxon>
        <taxon>Vertebrata</taxon>
        <taxon>Euteleostomi</taxon>
        <taxon>Actinopterygii</taxon>
        <taxon>Neopterygii</taxon>
        <taxon>Teleostei</taxon>
        <taxon>Anguilliformes</taxon>
        <taxon>Anguillidae</taxon>
        <taxon>Anguilla</taxon>
    </lineage>
</organism>
<proteinExistence type="predicted"/>
<evidence type="ECO:0000256" key="1">
    <source>
        <dbReference type="SAM" id="MobiDB-lite"/>
    </source>
</evidence>
<reference evidence="2" key="2">
    <citation type="journal article" date="2015" name="Fish Shellfish Immunol.">
        <title>Early steps in the European eel (Anguilla anguilla)-Vibrio vulnificus interaction in the gills: Role of the RtxA13 toxin.</title>
        <authorList>
            <person name="Callol A."/>
            <person name="Pajuelo D."/>
            <person name="Ebbesson L."/>
            <person name="Teles M."/>
            <person name="MacKenzie S."/>
            <person name="Amaro C."/>
        </authorList>
    </citation>
    <scope>NUCLEOTIDE SEQUENCE</scope>
</reference>
<feature type="region of interest" description="Disordered" evidence="1">
    <location>
        <begin position="1"/>
        <end position="24"/>
    </location>
</feature>
<dbReference type="EMBL" id="GBXM01067218">
    <property type="protein sequence ID" value="JAH41359.1"/>
    <property type="molecule type" value="Transcribed_RNA"/>
</dbReference>
<name>A0A0E9SJ15_ANGAN</name>
<reference evidence="2" key="1">
    <citation type="submission" date="2014-11" db="EMBL/GenBank/DDBJ databases">
        <authorList>
            <person name="Amaro Gonzalez C."/>
        </authorList>
    </citation>
    <scope>NUCLEOTIDE SEQUENCE</scope>
</reference>
<dbReference type="AlphaFoldDB" id="A0A0E9SJ15"/>
<protein>
    <submittedName>
        <fullName evidence="2">Uncharacterized protein</fullName>
    </submittedName>
</protein>